<dbReference type="PROSITE" id="PS51194">
    <property type="entry name" value="HELICASE_CTER"/>
    <property type="match status" value="1"/>
</dbReference>
<dbReference type="InterPro" id="IPR014001">
    <property type="entry name" value="Helicase_ATP-bd"/>
</dbReference>
<organism evidence="7 8">
    <name type="scientific">Periconia macrospinosa</name>
    <dbReference type="NCBI Taxonomy" id="97972"/>
    <lineage>
        <taxon>Eukaryota</taxon>
        <taxon>Fungi</taxon>
        <taxon>Dikarya</taxon>
        <taxon>Ascomycota</taxon>
        <taxon>Pezizomycotina</taxon>
        <taxon>Dothideomycetes</taxon>
        <taxon>Pleosporomycetidae</taxon>
        <taxon>Pleosporales</taxon>
        <taxon>Massarineae</taxon>
        <taxon>Periconiaceae</taxon>
        <taxon>Periconia</taxon>
    </lineage>
</organism>
<dbReference type="CDD" id="cd18793">
    <property type="entry name" value="SF2_C_SNF"/>
    <property type="match status" value="1"/>
</dbReference>
<dbReference type="SUPFAM" id="SSF52540">
    <property type="entry name" value="P-loop containing nucleoside triphosphate hydrolases"/>
    <property type="match status" value="2"/>
</dbReference>
<dbReference type="OrthoDB" id="448448at2759"/>
<dbReference type="InterPro" id="IPR001650">
    <property type="entry name" value="Helicase_C-like"/>
</dbReference>
<dbReference type="EMBL" id="KZ805345">
    <property type="protein sequence ID" value="PVI02266.1"/>
    <property type="molecule type" value="Genomic_DNA"/>
</dbReference>
<dbReference type="InterPro" id="IPR027417">
    <property type="entry name" value="P-loop_NTPase"/>
</dbReference>
<evidence type="ECO:0000256" key="1">
    <source>
        <dbReference type="ARBA" id="ARBA00022741"/>
    </source>
</evidence>
<dbReference type="AlphaFoldDB" id="A0A2V1DW46"/>
<dbReference type="CDD" id="cd18008">
    <property type="entry name" value="DEXDc_SHPRH-like"/>
    <property type="match status" value="1"/>
</dbReference>
<dbReference type="PROSITE" id="PS51192">
    <property type="entry name" value="HELICASE_ATP_BIND_1"/>
    <property type="match status" value="1"/>
</dbReference>
<evidence type="ECO:0000256" key="3">
    <source>
        <dbReference type="ARBA" id="ARBA00022840"/>
    </source>
</evidence>
<feature type="region of interest" description="Disordered" evidence="4">
    <location>
        <begin position="1"/>
        <end position="37"/>
    </location>
</feature>
<feature type="compositionally biased region" description="Low complexity" evidence="4">
    <location>
        <begin position="25"/>
        <end position="36"/>
    </location>
</feature>
<feature type="domain" description="Helicase ATP-binding" evidence="5">
    <location>
        <begin position="275"/>
        <end position="457"/>
    </location>
</feature>
<name>A0A2V1DW46_9PLEO</name>
<dbReference type="SMART" id="SM00490">
    <property type="entry name" value="HELICc"/>
    <property type="match status" value="1"/>
</dbReference>
<dbReference type="Gene3D" id="3.40.50.10810">
    <property type="entry name" value="Tandem AAA-ATPase domain"/>
    <property type="match status" value="1"/>
</dbReference>
<evidence type="ECO:0000259" key="6">
    <source>
        <dbReference type="PROSITE" id="PS51194"/>
    </source>
</evidence>
<dbReference type="GO" id="GO:0008094">
    <property type="term" value="F:ATP-dependent activity, acting on DNA"/>
    <property type="evidence" value="ECO:0007669"/>
    <property type="project" value="TreeGrafter"/>
</dbReference>
<dbReference type="InterPro" id="IPR038718">
    <property type="entry name" value="SNF2-like_sf"/>
</dbReference>
<dbReference type="GO" id="GO:0005524">
    <property type="term" value="F:ATP binding"/>
    <property type="evidence" value="ECO:0007669"/>
    <property type="project" value="UniProtKB-KW"/>
</dbReference>
<dbReference type="GO" id="GO:0005634">
    <property type="term" value="C:nucleus"/>
    <property type="evidence" value="ECO:0007669"/>
    <property type="project" value="TreeGrafter"/>
</dbReference>
<reference evidence="7 8" key="1">
    <citation type="journal article" date="2018" name="Sci. Rep.">
        <title>Comparative genomics provides insights into the lifestyle and reveals functional heterogeneity of dark septate endophytic fungi.</title>
        <authorList>
            <person name="Knapp D.G."/>
            <person name="Nemeth J.B."/>
            <person name="Barry K."/>
            <person name="Hainaut M."/>
            <person name="Henrissat B."/>
            <person name="Johnson J."/>
            <person name="Kuo A."/>
            <person name="Lim J.H.P."/>
            <person name="Lipzen A."/>
            <person name="Nolan M."/>
            <person name="Ohm R.A."/>
            <person name="Tamas L."/>
            <person name="Grigoriev I.V."/>
            <person name="Spatafora J.W."/>
            <person name="Nagy L.G."/>
            <person name="Kovacs G.M."/>
        </authorList>
    </citation>
    <scope>NUCLEOTIDE SEQUENCE [LARGE SCALE GENOMIC DNA]</scope>
    <source>
        <strain evidence="7 8">DSE2036</strain>
    </source>
</reference>
<evidence type="ECO:0000313" key="8">
    <source>
        <dbReference type="Proteomes" id="UP000244855"/>
    </source>
</evidence>
<dbReference type="Pfam" id="PF00176">
    <property type="entry name" value="SNF2-rel_dom"/>
    <property type="match status" value="1"/>
</dbReference>
<dbReference type="STRING" id="97972.A0A2V1DW46"/>
<keyword evidence="3" id="KW-0067">ATP-binding</keyword>
<proteinExistence type="predicted"/>
<dbReference type="InterPro" id="IPR000330">
    <property type="entry name" value="SNF2_N"/>
</dbReference>
<dbReference type="Proteomes" id="UP000244855">
    <property type="component" value="Unassembled WGS sequence"/>
</dbReference>
<dbReference type="Gene3D" id="3.40.50.300">
    <property type="entry name" value="P-loop containing nucleotide triphosphate hydrolases"/>
    <property type="match status" value="1"/>
</dbReference>
<keyword evidence="1" id="KW-0547">Nucleotide-binding</keyword>
<keyword evidence="2" id="KW-0378">Hydrolase</keyword>
<dbReference type="Pfam" id="PF00271">
    <property type="entry name" value="Helicase_C"/>
    <property type="match status" value="1"/>
</dbReference>
<dbReference type="GO" id="GO:0006281">
    <property type="term" value="P:DNA repair"/>
    <property type="evidence" value="ECO:0007669"/>
    <property type="project" value="TreeGrafter"/>
</dbReference>
<dbReference type="InterPro" id="IPR049730">
    <property type="entry name" value="SNF2/RAD54-like_C"/>
</dbReference>
<evidence type="ECO:0000313" key="7">
    <source>
        <dbReference type="EMBL" id="PVI02266.1"/>
    </source>
</evidence>
<accession>A0A2V1DW46</accession>
<keyword evidence="8" id="KW-1185">Reference proteome</keyword>
<dbReference type="InterPro" id="IPR050628">
    <property type="entry name" value="SNF2_RAD54_helicase_TF"/>
</dbReference>
<dbReference type="PANTHER" id="PTHR45626">
    <property type="entry name" value="TRANSCRIPTION TERMINATION FACTOR 2-RELATED"/>
    <property type="match status" value="1"/>
</dbReference>
<gene>
    <name evidence="7" type="ORF">DM02DRAFT_670702</name>
</gene>
<dbReference type="GO" id="GO:0016787">
    <property type="term" value="F:hydrolase activity"/>
    <property type="evidence" value="ECO:0007669"/>
    <property type="project" value="UniProtKB-KW"/>
</dbReference>
<dbReference type="SMART" id="SM00487">
    <property type="entry name" value="DEXDc"/>
    <property type="match status" value="1"/>
</dbReference>
<evidence type="ECO:0000256" key="4">
    <source>
        <dbReference type="SAM" id="MobiDB-lite"/>
    </source>
</evidence>
<evidence type="ECO:0000259" key="5">
    <source>
        <dbReference type="PROSITE" id="PS51192"/>
    </source>
</evidence>
<feature type="domain" description="Helicase C-terminal" evidence="6">
    <location>
        <begin position="696"/>
        <end position="846"/>
    </location>
</feature>
<protein>
    <submittedName>
        <fullName evidence="7">Uncharacterized protein</fullName>
    </submittedName>
</protein>
<dbReference type="PANTHER" id="PTHR45626:SF22">
    <property type="entry name" value="DNA REPAIR PROTEIN RAD5"/>
    <property type="match status" value="1"/>
</dbReference>
<sequence length="846" mass="94547">MMSFPNPSIIEPPSDIPRKKRRLDTSATHSTSAAHTFDGPVNCRIGNTVCYGMIDGLPVQNHPNSTALEPSPGVPLHLYDRTLRRRSDNSIVGTLERDTVDTFAELADRGVEFQLSATLTDETLTRRQRKTCLEVIFYGPKTMADAVGLLMEKCGYSLQDPCDCDRNVPYHNPHRLSSQFGDPPMTYDIQQSRRKKVDTLNDAAMDVFHSFQTSEHLALAPTPTALNTNLNLHQQQALTFFQRREMGHDFGIWQARSSGNHAPLFCNVITDKEQSSKPPLWRGGILADEMGLGKTLSMIALIATDKDVSINCVNMGLDRRSNVETQSTLVIVPPNVLANWEMQLKRHVIPGRLTWMRHQGRSRMSAAPGARISDIVLTTYQTVESEYRRDKGVKNTLLSLHWKRIVLDEAHIIRNCKTSTAKAISSLHATSRWAVSGTPIQNGLPDLFGLFKFLHFKPYNDAKVFDEDIAELTRNKTLEESIERLKRLLSCVMIRRNKASVAVPLPPRSEKTVRLQFTPQEKSYYESIERPAAEALENQWGNTQAYGSMSLSILQQIHSLRLVCNLGTLAAPPHSGLALDTLGDDATSRALIERMIMGDASCQNCLAILDHSVQSLQPDHAGSRLAYYSTCYRLFCANCTTLCNFTTPHPCDCESANLHCRLNPISLQNLTPASTPQCRSVSPSANIDSGVYTSTKVLSLLSELKAYPDEKSVIFSFWTSSLDMVETALRQENIDYVRIDGKISPNARMRALEKYKEDPKIKAMLITTSCGAVGIDLTAATRVHLLEPQWNPTVEEQAIARIHRIGQTRPVTTIRYIVEGSIEEHIKDVVQDRKRLLVSLLLPSST</sequence>
<evidence type="ECO:0000256" key="2">
    <source>
        <dbReference type="ARBA" id="ARBA00022801"/>
    </source>
</evidence>